<name>A0AA89BKE7_PINIB</name>
<protein>
    <submittedName>
        <fullName evidence="1">Uncharacterized protein</fullName>
    </submittedName>
</protein>
<accession>A0AA89BKE7</accession>
<comment type="caution">
    <text evidence="1">The sequence shown here is derived from an EMBL/GenBank/DDBJ whole genome shotgun (WGS) entry which is preliminary data.</text>
</comment>
<dbReference type="AlphaFoldDB" id="A0AA89BKE7"/>
<reference evidence="1" key="1">
    <citation type="submission" date="2019-08" db="EMBL/GenBank/DDBJ databases">
        <title>The improved chromosome-level genome for the pearl oyster Pinctada fucata martensii using PacBio sequencing and Hi-C.</title>
        <authorList>
            <person name="Zheng Z."/>
        </authorList>
    </citation>
    <scope>NUCLEOTIDE SEQUENCE</scope>
    <source>
        <strain evidence="1">ZZ-2019</strain>
        <tissue evidence="1">Adductor muscle</tissue>
    </source>
</reference>
<dbReference type="Proteomes" id="UP001186944">
    <property type="component" value="Unassembled WGS sequence"/>
</dbReference>
<organism evidence="1 2">
    <name type="scientific">Pinctada imbricata</name>
    <name type="common">Atlantic pearl-oyster</name>
    <name type="synonym">Pinctada martensii</name>
    <dbReference type="NCBI Taxonomy" id="66713"/>
    <lineage>
        <taxon>Eukaryota</taxon>
        <taxon>Metazoa</taxon>
        <taxon>Spiralia</taxon>
        <taxon>Lophotrochozoa</taxon>
        <taxon>Mollusca</taxon>
        <taxon>Bivalvia</taxon>
        <taxon>Autobranchia</taxon>
        <taxon>Pteriomorphia</taxon>
        <taxon>Pterioida</taxon>
        <taxon>Pterioidea</taxon>
        <taxon>Pteriidae</taxon>
        <taxon>Pinctada</taxon>
    </lineage>
</organism>
<keyword evidence="2" id="KW-1185">Reference proteome</keyword>
<dbReference type="EMBL" id="VSWD01000013">
    <property type="protein sequence ID" value="KAK3084337.1"/>
    <property type="molecule type" value="Genomic_DNA"/>
</dbReference>
<evidence type="ECO:0000313" key="1">
    <source>
        <dbReference type="EMBL" id="KAK3084337.1"/>
    </source>
</evidence>
<sequence length="190" mass="22755">MAMADTLFFNGKQERYPYHVNCPPTVPRYPSSQEMFRRESPDKYTKIISERHLGKNSHQHWTDKWYDSGYPLLRREELPKLSDRHEPCSQPWQYNIGTSAVPKWTKEGKDWPISKSYHIQGKPSTETTRARGINRLTIPRDENLYPFSNFMTSQYRRPVYSVYGHLQRDKVYGVTHQHNRHGYMSFEDYY</sequence>
<evidence type="ECO:0000313" key="2">
    <source>
        <dbReference type="Proteomes" id="UP001186944"/>
    </source>
</evidence>
<gene>
    <name evidence="1" type="ORF">FSP39_011784</name>
</gene>
<proteinExistence type="predicted"/>